<dbReference type="Proteomes" id="UP000018040">
    <property type="component" value="Unassembled WGS sequence"/>
</dbReference>
<dbReference type="OrthoDB" id="10249652at2759"/>
<name>V6U6V6_GIAIN</name>
<proteinExistence type="predicted"/>
<protein>
    <submittedName>
        <fullName evidence="2">Uncharacterized protein</fullName>
    </submittedName>
</protein>
<sequence>MAIILGYNFQRYVSSSKLWKGSDKQTGNFSKKFQNMTTLLQRRELQRSKQIKEAKTYKQRSDTYEALNAFEFTNGGVIYNQAELPEEDPSDELFTATYVKDEKKSEWAAKVLKEAKERAEFADVATPTYTDIPALPHKTELEQILDDVKYQSRMEDLLGDSRLRGFRKPSQKDIMGMSEQEEREFKARLTEAARKTVTLPIETLPQLSQVKRTQPPRVDQKHRKPPPPSGFSTIDPFFIIPHELEEEYKTGCIQTKPFRMGTDFKPEPGTINHRIGIGSAVLQKFTKHEREYDAKVQHDATEELNAMRQRTREAYERGRQQIMAQRMNAPKVSQITAGCIEPRDILRLDMNVDKLNKQGSLIKGYDTLFRKVGGA</sequence>
<dbReference type="AlphaFoldDB" id="V6U6V6"/>
<dbReference type="VEuPathDB" id="GiardiaDB:GL50581_4204"/>
<dbReference type="VEuPathDB" id="GiardiaDB:DHA2_16812"/>
<reference evidence="2 3" key="2">
    <citation type="journal article" date="2013" name="Genome Biol. Evol.">
        <title>Genome sequencing of Giardia lamblia genotypes A2 and B isolates (DH and GS) and comparative analysis with the genomes of genotypes A1 and E (WB and Pig).</title>
        <authorList>
            <person name="Adam R.D."/>
            <person name="Dahlstrom E.W."/>
            <person name="Martens C.A."/>
            <person name="Bruno D.P."/>
            <person name="Barbian K.D."/>
            <person name="Ricklefs S.M."/>
            <person name="Hernandez M.M."/>
            <person name="Narla N.P."/>
            <person name="Patel R.B."/>
            <person name="Porcella S.F."/>
            <person name="Nash T.E."/>
        </authorList>
    </citation>
    <scope>NUCLEOTIDE SEQUENCE [LARGE SCALE GENOMIC DNA]</scope>
    <source>
        <strain evidence="2 3">GS</strain>
    </source>
</reference>
<evidence type="ECO:0000256" key="1">
    <source>
        <dbReference type="SAM" id="MobiDB-lite"/>
    </source>
</evidence>
<gene>
    <name evidence="2" type="ORF">GSB_16812</name>
</gene>
<organism evidence="2 3">
    <name type="scientific">Giardia intestinalis</name>
    <name type="common">Giardia lamblia</name>
    <dbReference type="NCBI Taxonomy" id="5741"/>
    <lineage>
        <taxon>Eukaryota</taxon>
        <taxon>Metamonada</taxon>
        <taxon>Diplomonadida</taxon>
        <taxon>Hexamitidae</taxon>
        <taxon>Giardiinae</taxon>
        <taxon>Giardia</taxon>
    </lineage>
</organism>
<comment type="caution">
    <text evidence="2">The sequence shown here is derived from an EMBL/GenBank/DDBJ whole genome shotgun (WGS) entry which is preliminary data.</text>
</comment>
<evidence type="ECO:0000313" key="3">
    <source>
        <dbReference type="Proteomes" id="UP000018040"/>
    </source>
</evidence>
<evidence type="ECO:0000313" key="2">
    <source>
        <dbReference type="EMBL" id="ESU45030.1"/>
    </source>
</evidence>
<dbReference type="VEuPathDB" id="GiardiaDB:QR46_1291"/>
<dbReference type="VEuPathDB" id="GiardiaDB:GL50803_0016812"/>
<feature type="region of interest" description="Disordered" evidence="1">
    <location>
        <begin position="206"/>
        <end position="234"/>
    </location>
</feature>
<reference evidence="3" key="1">
    <citation type="submission" date="2012-02" db="EMBL/GenBank/DDBJ databases">
        <title>Genome sequencing of Giardia lamblia Genotypes A2 and B isolates (DH and GS) and comparative analysis with the genomes of Genotypes A1 and E (WB and Pig).</title>
        <authorList>
            <person name="Adam R."/>
            <person name="Dahlstrom E."/>
            <person name="Martens C."/>
            <person name="Bruno D."/>
            <person name="Barbian K."/>
            <person name="Porcella S.F."/>
            <person name="Nash T."/>
        </authorList>
    </citation>
    <scope>NUCLEOTIDE SEQUENCE</scope>
    <source>
        <strain evidence="3">GS</strain>
    </source>
</reference>
<accession>V6U6V6</accession>
<dbReference type="EMBL" id="AHHH01000012">
    <property type="protein sequence ID" value="ESU45030.1"/>
    <property type="molecule type" value="Genomic_DNA"/>
</dbReference>